<proteinExistence type="predicted"/>
<dbReference type="EMBL" id="CAJVPL010011091">
    <property type="protein sequence ID" value="CAG8682972.1"/>
    <property type="molecule type" value="Genomic_DNA"/>
</dbReference>
<evidence type="ECO:0000256" key="1">
    <source>
        <dbReference type="SAM" id="MobiDB-lite"/>
    </source>
</evidence>
<accession>A0A9N9HEQ7</accession>
<protein>
    <submittedName>
        <fullName evidence="2">12233_t:CDS:1</fullName>
    </submittedName>
</protein>
<dbReference type="Proteomes" id="UP000789831">
    <property type="component" value="Unassembled WGS sequence"/>
</dbReference>
<name>A0A9N9HEQ7_9GLOM</name>
<evidence type="ECO:0000313" key="3">
    <source>
        <dbReference type="Proteomes" id="UP000789831"/>
    </source>
</evidence>
<keyword evidence="3" id="KW-1185">Reference proteome</keyword>
<evidence type="ECO:0000313" key="2">
    <source>
        <dbReference type="EMBL" id="CAG8682972.1"/>
    </source>
</evidence>
<sequence>MSNSEQIELSVAGPSKDKSKIPSETQSESGDFDTPAILNRVQQMTLASLTLSQRTLYEALPVHLKVNYLNTVAEVREETIVEERKKS</sequence>
<dbReference type="AlphaFoldDB" id="A0A9N9HEQ7"/>
<comment type="caution">
    <text evidence="2">The sequence shown here is derived from an EMBL/GenBank/DDBJ whole genome shotgun (WGS) entry which is preliminary data.</text>
</comment>
<organism evidence="2 3">
    <name type="scientific">Ambispora gerdemannii</name>
    <dbReference type="NCBI Taxonomy" id="144530"/>
    <lineage>
        <taxon>Eukaryota</taxon>
        <taxon>Fungi</taxon>
        <taxon>Fungi incertae sedis</taxon>
        <taxon>Mucoromycota</taxon>
        <taxon>Glomeromycotina</taxon>
        <taxon>Glomeromycetes</taxon>
        <taxon>Archaeosporales</taxon>
        <taxon>Ambisporaceae</taxon>
        <taxon>Ambispora</taxon>
    </lineage>
</organism>
<feature type="region of interest" description="Disordered" evidence="1">
    <location>
        <begin position="1"/>
        <end position="32"/>
    </location>
</feature>
<gene>
    <name evidence="2" type="ORF">AGERDE_LOCUS12753</name>
</gene>
<feature type="non-terminal residue" evidence="2">
    <location>
        <position position="87"/>
    </location>
</feature>
<reference evidence="2" key="1">
    <citation type="submission" date="2021-06" db="EMBL/GenBank/DDBJ databases">
        <authorList>
            <person name="Kallberg Y."/>
            <person name="Tangrot J."/>
            <person name="Rosling A."/>
        </authorList>
    </citation>
    <scope>NUCLEOTIDE SEQUENCE</scope>
    <source>
        <strain evidence="2">MT106</strain>
    </source>
</reference>